<dbReference type="SUPFAM" id="SSF100950">
    <property type="entry name" value="NagB/RpiA/CoA transferase-like"/>
    <property type="match status" value="1"/>
</dbReference>
<dbReference type="InterPro" id="IPR051054">
    <property type="entry name" value="SorC_transcr_regulators"/>
</dbReference>
<dbReference type="RefSeq" id="WP_307222864.1">
    <property type="nucleotide sequence ID" value="NZ_CP116940.1"/>
</dbReference>
<comment type="caution">
    <text evidence="7">The sequence shown here is derived from an EMBL/GenBank/DDBJ whole genome shotgun (WGS) entry which is preliminary data.</text>
</comment>
<evidence type="ECO:0000256" key="3">
    <source>
        <dbReference type="ARBA" id="ARBA00023125"/>
    </source>
</evidence>
<keyword evidence="8" id="KW-1185">Reference proteome</keyword>
<gene>
    <name evidence="7" type="ORF">J2S01_000585</name>
</gene>
<dbReference type="InterPro" id="IPR013324">
    <property type="entry name" value="RNA_pol_sigma_r3/r4-like"/>
</dbReference>
<evidence type="ECO:0000256" key="1">
    <source>
        <dbReference type="ARBA" id="ARBA00010466"/>
    </source>
</evidence>
<dbReference type="Pfam" id="PF04198">
    <property type="entry name" value="Sugar-bind"/>
    <property type="match status" value="1"/>
</dbReference>
<keyword evidence="3 7" id="KW-0238">DNA-binding</keyword>
<comment type="similarity">
    <text evidence="1">Belongs to the SorC transcriptional regulatory family.</text>
</comment>
<reference evidence="7 8" key="1">
    <citation type="submission" date="2023-07" db="EMBL/GenBank/DDBJ databases">
        <title>Genomic Encyclopedia of Type Strains, Phase IV (KMG-IV): sequencing the most valuable type-strain genomes for metagenomic binning, comparative biology and taxonomic classification.</title>
        <authorList>
            <person name="Goeker M."/>
        </authorList>
    </citation>
    <scope>NUCLEOTIDE SEQUENCE [LARGE SCALE GENOMIC DNA]</scope>
    <source>
        <strain evidence="7 8">DSM 16980</strain>
    </source>
</reference>
<evidence type="ECO:0000256" key="4">
    <source>
        <dbReference type="ARBA" id="ARBA00023163"/>
    </source>
</evidence>
<sequence length="315" mass="35444">MLTWIEKRQLTKLATWYYIDGWTHEEIAGKLGISRPVVSKQLQRARDIGIIDFYIENETRNTIKLESDLKRKFSLTYVKVVPSNHTLVLEKAAIMKVTVLYLLQRFSTIASLGIGWGNTMSSLVEEFPYHPFAHLKIIPLIGGIGASSKNIHSNDLALLLAKKLMCDYAYLYSPFIATSHEMKESLLQIPEIHQTLMQAKNVDLAIVGLGIANQSATLSKIGYLSETDVRELAQSNVIGDITSYFFNQSGQEINSEFSAKTIGIGLKNLKSIPEVLGISYDREKIPSAYVSLKYKYLNSFITNESTANSLLQNYY</sequence>
<dbReference type="Proteomes" id="UP001239167">
    <property type="component" value="Unassembled WGS sequence"/>
</dbReference>
<evidence type="ECO:0000256" key="2">
    <source>
        <dbReference type="ARBA" id="ARBA00023015"/>
    </source>
</evidence>
<organism evidence="7 8">
    <name type="scientific">Pectinatus haikarae</name>
    <dbReference type="NCBI Taxonomy" id="349096"/>
    <lineage>
        <taxon>Bacteria</taxon>
        <taxon>Bacillati</taxon>
        <taxon>Bacillota</taxon>
        <taxon>Negativicutes</taxon>
        <taxon>Selenomonadales</taxon>
        <taxon>Selenomonadaceae</taxon>
        <taxon>Pectinatus</taxon>
    </lineage>
</organism>
<dbReference type="InterPro" id="IPR037171">
    <property type="entry name" value="NagB/RpiA_transferase-like"/>
</dbReference>
<dbReference type="Gene3D" id="1.10.10.60">
    <property type="entry name" value="Homeodomain-like"/>
    <property type="match status" value="1"/>
</dbReference>
<evidence type="ECO:0000313" key="8">
    <source>
        <dbReference type="Proteomes" id="UP001239167"/>
    </source>
</evidence>
<dbReference type="InterPro" id="IPR007324">
    <property type="entry name" value="Sugar-bd_dom_put"/>
</dbReference>
<dbReference type="EMBL" id="JAUSUE010000003">
    <property type="protein sequence ID" value="MDQ0202889.1"/>
    <property type="molecule type" value="Genomic_DNA"/>
</dbReference>
<dbReference type="SUPFAM" id="SSF88659">
    <property type="entry name" value="Sigma3 and sigma4 domains of RNA polymerase sigma factors"/>
    <property type="match status" value="1"/>
</dbReference>
<name>A0ABT9Y6V9_9FIRM</name>
<dbReference type="InterPro" id="IPR013249">
    <property type="entry name" value="RNA_pol_sigma70_r4_t2"/>
</dbReference>
<evidence type="ECO:0000313" key="7">
    <source>
        <dbReference type="EMBL" id="MDQ0202889.1"/>
    </source>
</evidence>
<keyword evidence="2" id="KW-0805">Transcription regulation</keyword>
<feature type="domain" description="Sugar-binding" evidence="5">
    <location>
        <begin position="60"/>
        <end position="312"/>
    </location>
</feature>
<dbReference type="PANTHER" id="PTHR34294">
    <property type="entry name" value="TRANSCRIPTIONAL REGULATOR-RELATED"/>
    <property type="match status" value="1"/>
</dbReference>
<dbReference type="Gene3D" id="3.40.50.1360">
    <property type="match status" value="1"/>
</dbReference>
<dbReference type="Pfam" id="PF08281">
    <property type="entry name" value="Sigma70_r4_2"/>
    <property type="match status" value="1"/>
</dbReference>
<proteinExistence type="inferred from homology"/>
<evidence type="ECO:0000259" key="5">
    <source>
        <dbReference type="Pfam" id="PF04198"/>
    </source>
</evidence>
<dbReference type="GO" id="GO:0003677">
    <property type="term" value="F:DNA binding"/>
    <property type="evidence" value="ECO:0007669"/>
    <property type="project" value="UniProtKB-KW"/>
</dbReference>
<keyword evidence="4" id="KW-0804">Transcription</keyword>
<protein>
    <submittedName>
        <fullName evidence="7">DNA-binding transcriptional regulator LsrR (DeoR family)</fullName>
    </submittedName>
</protein>
<evidence type="ECO:0000259" key="6">
    <source>
        <dbReference type="Pfam" id="PF08281"/>
    </source>
</evidence>
<feature type="domain" description="RNA polymerase sigma factor 70 region 4 type 2" evidence="6">
    <location>
        <begin position="16"/>
        <end position="46"/>
    </location>
</feature>
<accession>A0ABT9Y6V9</accession>
<dbReference type="PANTHER" id="PTHR34294:SF12">
    <property type="entry name" value="SUGAR-BINDING TRANSCRIPTIONAL REGULATOR"/>
    <property type="match status" value="1"/>
</dbReference>